<keyword evidence="3" id="KW-1185">Reference proteome</keyword>
<name>A0ABS8V6P0_DATST</name>
<accession>A0ABS8V6P0</accession>
<evidence type="ECO:0000256" key="1">
    <source>
        <dbReference type="ARBA" id="ARBA00009995"/>
    </source>
</evidence>
<dbReference type="EMBL" id="JACEIK010003639">
    <property type="protein sequence ID" value="MCD9642524.1"/>
    <property type="molecule type" value="Genomic_DNA"/>
</dbReference>
<evidence type="ECO:0000313" key="2">
    <source>
        <dbReference type="EMBL" id="MCD9642524.1"/>
    </source>
</evidence>
<comment type="similarity">
    <text evidence="1">Belongs to the UDP-glycosyltransferase family.</text>
</comment>
<dbReference type="Proteomes" id="UP000823775">
    <property type="component" value="Unassembled WGS sequence"/>
</dbReference>
<sequence>MVGFETRGPACVCIVWELSRVKEREQEEEILRGLLDSERPFLWVRRKGEEEEEENFEYDDVVDEIRFNSYHGVHKTEEERVIKEVEGIVKREELKRCLGILMENGEKGEEIKRNVKKLSELAMEAVKIGGSSHDNLKKFM</sequence>
<reference evidence="2 3" key="1">
    <citation type="journal article" date="2021" name="BMC Genomics">
        <title>Datura genome reveals duplications of psychoactive alkaloid biosynthetic genes and high mutation rate following tissue culture.</title>
        <authorList>
            <person name="Rajewski A."/>
            <person name="Carter-House D."/>
            <person name="Stajich J."/>
            <person name="Litt A."/>
        </authorList>
    </citation>
    <scope>NUCLEOTIDE SEQUENCE [LARGE SCALE GENOMIC DNA]</scope>
    <source>
        <strain evidence="2">AR-01</strain>
    </source>
</reference>
<organism evidence="2 3">
    <name type="scientific">Datura stramonium</name>
    <name type="common">Jimsonweed</name>
    <name type="synonym">Common thornapple</name>
    <dbReference type="NCBI Taxonomy" id="4076"/>
    <lineage>
        <taxon>Eukaryota</taxon>
        <taxon>Viridiplantae</taxon>
        <taxon>Streptophyta</taxon>
        <taxon>Embryophyta</taxon>
        <taxon>Tracheophyta</taxon>
        <taxon>Spermatophyta</taxon>
        <taxon>Magnoliopsida</taxon>
        <taxon>eudicotyledons</taxon>
        <taxon>Gunneridae</taxon>
        <taxon>Pentapetalae</taxon>
        <taxon>asterids</taxon>
        <taxon>lamiids</taxon>
        <taxon>Solanales</taxon>
        <taxon>Solanaceae</taxon>
        <taxon>Solanoideae</taxon>
        <taxon>Datureae</taxon>
        <taxon>Datura</taxon>
    </lineage>
</organism>
<comment type="caution">
    <text evidence="2">The sequence shown here is derived from an EMBL/GenBank/DDBJ whole genome shotgun (WGS) entry which is preliminary data.</text>
</comment>
<dbReference type="PANTHER" id="PTHR11926">
    <property type="entry name" value="GLUCOSYL/GLUCURONOSYL TRANSFERASES"/>
    <property type="match status" value="1"/>
</dbReference>
<gene>
    <name evidence="2" type="ORF">HAX54_029366</name>
</gene>
<dbReference type="PANTHER" id="PTHR11926:SF1525">
    <property type="entry name" value="GLYCOSYLTRANSFERASE"/>
    <property type="match status" value="1"/>
</dbReference>
<dbReference type="SUPFAM" id="SSF53756">
    <property type="entry name" value="UDP-Glycosyltransferase/glycogen phosphorylase"/>
    <property type="match status" value="1"/>
</dbReference>
<protein>
    <submittedName>
        <fullName evidence="2">Uncharacterized protein</fullName>
    </submittedName>
</protein>
<proteinExistence type="inferred from homology"/>
<evidence type="ECO:0000313" key="3">
    <source>
        <dbReference type="Proteomes" id="UP000823775"/>
    </source>
</evidence>